<name>A0A9P1N358_9PELO</name>
<gene>
    <name evidence="6" type="ORF">CAMP_LOCUS8822</name>
</gene>
<dbReference type="EMBL" id="CANHGI010000003">
    <property type="protein sequence ID" value="CAI5446185.1"/>
    <property type="molecule type" value="Genomic_DNA"/>
</dbReference>
<evidence type="ECO:0000256" key="4">
    <source>
        <dbReference type="ARBA" id="ARBA00023212"/>
    </source>
</evidence>
<dbReference type="GO" id="GO:0036038">
    <property type="term" value="C:MKS complex"/>
    <property type="evidence" value="ECO:0007669"/>
    <property type="project" value="TreeGrafter"/>
</dbReference>
<evidence type="ECO:0000256" key="3">
    <source>
        <dbReference type="ARBA" id="ARBA00022794"/>
    </source>
</evidence>
<keyword evidence="4" id="KW-0206">Cytoskeleton</keyword>
<keyword evidence="2" id="KW-0963">Cytoplasm</keyword>
<proteinExistence type="predicted"/>
<dbReference type="PANTHER" id="PTHR12968:SF4">
    <property type="entry name" value="TECTONIC-LIKE COMPLEX MEMBER MKS1"/>
    <property type="match status" value="1"/>
</dbReference>
<dbReference type="GO" id="GO:0060271">
    <property type="term" value="P:cilium assembly"/>
    <property type="evidence" value="ECO:0007669"/>
    <property type="project" value="TreeGrafter"/>
</dbReference>
<organism evidence="6 7">
    <name type="scientific">Caenorhabditis angaria</name>
    <dbReference type="NCBI Taxonomy" id="860376"/>
    <lineage>
        <taxon>Eukaryota</taxon>
        <taxon>Metazoa</taxon>
        <taxon>Ecdysozoa</taxon>
        <taxon>Nematoda</taxon>
        <taxon>Chromadorea</taxon>
        <taxon>Rhabditida</taxon>
        <taxon>Rhabditina</taxon>
        <taxon>Rhabditomorpha</taxon>
        <taxon>Rhabditoidea</taxon>
        <taxon>Rhabditidae</taxon>
        <taxon>Peloderinae</taxon>
        <taxon>Caenorhabditis</taxon>
    </lineage>
</organism>
<evidence type="ECO:0000256" key="2">
    <source>
        <dbReference type="ARBA" id="ARBA00022490"/>
    </source>
</evidence>
<keyword evidence="7" id="KW-1185">Reference proteome</keyword>
<evidence type="ECO:0000256" key="1">
    <source>
        <dbReference type="ARBA" id="ARBA00004120"/>
    </source>
</evidence>
<keyword evidence="3" id="KW-0970">Cilium biogenesis/degradation</keyword>
<keyword evidence="5" id="KW-0966">Cell projection</keyword>
<accession>A0A9P1N358</accession>
<dbReference type="InterPro" id="IPR010796">
    <property type="entry name" value="C2_B9-type_dom"/>
</dbReference>
<dbReference type="Proteomes" id="UP001152747">
    <property type="component" value="Unassembled WGS sequence"/>
</dbReference>
<dbReference type="AlphaFoldDB" id="A0A9P1N358"/>
<evidence type="ECO:0000256" key="5">
    <source>
        <dbReference type="ARBA" id="ARBA00023273"/>
    </source>
</evidence>
<dbReference type="OrthoDB" id="10263520at2759"/>
<comment type="subcellular location">
    <subcellularLocation>
        <location evidence="1">Cytoplasm</location>
        <location evidence="1">Cytoskeleton</location>
        <location evidence="1">Cilium basal body</location>
    </subcellularLocation>
</comment>
<dbReference type="PANTHER" id="PTHR12968">
    <property type="entry name" value="B9 DOMAIN-CONTAINING"/>
    <property type="match status" value="1"/>
</dbReference>
<evidence type="ECO:0000313" key="6">
    <source>
        <dbReference type="EMBL" id="CAI5446185.1"/>
    </source>
</evidence>
<protein>
    <submittedName>
        <fullName evidence="6">Uncharacterized protein</fullName>
    </submittedName>
</protein>
<sequence>MSVFEFSGPIERIFIRAQLYQIGLPPLDFENFDKSSGKGFQNSEKSRIDDISFGWQQRVPQKKKLFTLLESDELPSHLNQFKNDGNEDNSGKIAESSKEMATNNDYIVFRKSKIISEQPKNLVMYILANLGSQDLNDPISIHLVATLKICSNSRFSITPRLDLDHSIKLETRFGDFSVKFKIGDQDTNEDLILDNIKSRNSITSLVENESFNITKDGFIETCMMLSFDSASELLIDQGLTIEYKLKIPKGIELKSENISGKTHRYSADSQGNLNLSQSFEFCFEQESKLEKNCQPLLMIRVYSIDYWGRQFIAGYGCVYISIDPGRNNSTIHLWRPISNNSLYESFVGQPIDIDYFGLNENNPLLRLAADGQSSGKINISWSCVCQSRKYMARDILYQLKYGSKMADMGLRSDFYQRIMKVLMDFEEARAKLILARAIRKN</sequence>
<evidence type="ECO:0000313" key="7">
    <source>
        <dbReference type="Proteomes" id="UP001152747"/>
    </source>
</evidence>
<reference evidence="6" key="1">
    <citation type="submission" date="2022-11" db="EMBL/GenBank/DDBJ databases">
        <authorList>
            <person name="Kikuchi T."/>
        </authorList>
    </citation>
    <scope>NUCLEOTIDE SEQUENCE</scope>
    <source>
        <strain evidence="6">PS1010</strain>
    </source>
</reference>
<comment type="caution">
    <text evidence="6">The sequence shown here is derived from an EMBL/GenBank/DDBJ whole genome shotgun (WGS) entry which is preliminary data.</text>
</comment>
<dbReference type="PROSITE" id="PS51381">
    <property type="entry name" value="C2_B9"/>
    <property type="match status" value="1"/>
</dbReference>
<dbReference type="Pfam" id="PF07162">
    <property type="entry name" value="B9-C2"/>
    <property type="match status" value="1"/>
</dbReference>